<name>B4FX55_MAIZE</name>
<evidence type="ECO:0000313" key="2">
    <source>
        <dbReference type="EMBL" id="ONM06462.1"/>
    </source>
</evidence>
<dbReference type="EMBL" id="CM007647">
    <property type="protein sequence ID" value="ONM06462.1"/>
    <property type="molecule type" value="Genomic_DNA"/>
</dbReference>
<proteinExistence type="evidence at transcript level"/>
<reference evidence="2" key="2">
    <citation type="submission" date="2015-12" db="EMBL/GenBank/DDBJ databases">
        <title>Update maize B73 reference genome by single molecule sequencing technologies.</title>
        <authorList>
            <consortium name="Maize Genome Sequencing Project"/>
            <person name="Ware D."/>
        </authorList>
    </citation>
    <scope>NUCLEOTIDE SEQUENCE [LARGE SCALE GENOMIC DNA]</scope>
    <source>
        <tissue evidence="2">Seedling</tissue>
    </source>
</reference>
<organism evidence="1">
    <name type="scientific">Zea mays</name>
    <name type="common">Maize</name>
    <dbReference type="NCBI Taxonomy" id="4577"/>
    <lineage>
        <taxon>Eukaryota</taxon>
        <taxon>Viridiplantae</taxon>
        <taxon>Streptophyta</taxon>
        <taxon>Embryophyta</taxon>
        <taxon>Tracheophyta</taxon>
        <taxon>Spermatophyta</taxon>
        <taxon>Magnoliopsida</taxon>
        <taxon>Liliopsida</taxon>
        <taxon>Poales</taxon>
        <taxon>Poaceae</taxon>
        <taxon>PACMAD clade</taxon>
        <taxon>Panicoideae</taxon>
        <taxon>Andropogonodae</taxon>
        <taxon>Andropogoneae</taxon>
        <taxon>Tripsacinae</taxon>
        <taxon>Zea</taxon>
    </lineage>
</organism>
<gene>
    <name evidence="2" type="ORF">ZEAMMB73_Zm00001d032970</name>
</gene>
<dbReference type="EMBL" id="BT041693">
    <property type="protein sequence ID" value="ACF86698.1"/>
    <property type="molecule type" value="mRNA"/>
</dbReference>
<sequence>MSKPVCKIIPLLLPQQVSILDDICSQAYQFTTGRLLLARCWLFENLNFQCWNLVNMLIIVIPSPYCIVSLLQKNCADHAIPFPNQMREP</sequence>
<accession>B4FX55</accession>
<protein>
    <submittedName>
        <fullName evidence="1">Uncharacterized protein</fullName>
    </submittedName>
</protein>
<evidence type="ECO:0000313" key="1">
    <source>
        <dbReference type="EMBL" id="ACF86698.1"/>
    </source>
</evidence>
<dbReference type="EMBL" id="CM007647">
    <property type="protein sequence ID" value="ONM06469.1"/>
    <property type="molecule type" value="Genomic_DNA"/>
</dbReference>
<dbReference type="AlphaFoldDB" id="B4FX55"/>
<reference evidence="1" key="1">
    <citation type="journal article" date="2009" name="PLoS Genet.">
        <title>Sequencing, mapping, and analysis of 27,455 maize full-length cDNAs.</title>
        <authorList>
            <person name="Soderlund C."/>
            <person name="Descour A."/>
            <person name="Kudrna D."/>
            <person name="Bomhoff M."/>
            <person name="Boyd L."/>
            <person name="Currie J."/>
            <person name="Angelova A."/>
            <person name="Collura K."/>
            <person name="Wissotski M."/>
            <person name="Ashley E."/>
            <person name="Morrow D."/>
            <person name="Fernandes J."/>
            <person name="Walbot V."/>
            <person name="Yu Y."/>
        </authorList>
    </citation>
    <scope>NUCLEOTIDE SEQUENCE</scope>
    <source>
        <strain evidence="1">B73</strain>
    </source>
</reference>